<evidence type="ECO:0000313" key="1">
    <source>
        <dbReference type="EMBL" id="MFB6490544.1"/>
    </source>
</evidence>
<name>A0ACC6V0F1_9CREN</name>
<sequence length="87" mass="9648">MSSKCADICGVSLQVEPKSAEDELLRDIYSAHKRLGPPGSCYVICVNIMALCAVVSNCKEAAKEFVKRYRKIAEIFRDEVLRIAALL</sequence>
<protein>
    <submittedName>
        <fullName evidence="1">Uncharacterized protein</fullName>
    </submittedName>
</protein>
<comment type="caution">
    <text evidence="1">The sequence shown here is derived from an EMBL/GenBank/DDBJ whole genome shotgun (WGS) entry which is preliminary data.</text>
</comment>
<reference evidence="1" key="1">
    <citation type="submission" date="2024-07" db="EMBL/GenBank/DDBJ databases">
        <title>Metagenome and Metagenome-Assembled Genomes of Archaea from a hot spring from the geothermal field of Los Azufres, Mexico.</title>
        <authorList>
            <person name="Marin-Paredes R."/>
            <person name="Martinez-Romero E."/>
            <person name="Servin-Garciduenas L.E."/>
        </authorList>
    </citation>
    <scope>NUCLEOTIDE SEQUENCE</scope>
</reference>
<evidence type="ECO:0000313" key="2">
    <source>
        <dbReference type="Proteomes" id="UP000033636"/>
    </source>
</evidence>
<organism evidence="1 2">
    <name type="scientific">Thermoproteus sp. AZ2</name>
    <dbReference type="NCBI Taxonomy" id="1609232"/>
    <lineage>
        <taxon>Archaea</taxon>
        <taxon>Thermoproteota</taxon>
        <taxon>Thermoprotei</taxon>
        <taxon>Thermoproteales</taxon>
        <taxon>Thermoproteaceae</taxon>
        <taxon>Thermoproteus</taxon>
    </lineage>
</organism>
<gene>
    <name evidence="1" type="ORF">TU35_004740</name>
</gene>
<accession>A0ACC6V0F1</accession>
<dbReference type="Proteomes" id="UP000033636">
    <property type="component" value="Unassembled WGS sequence"/>
</dbReference>
<proteinExistence type="predicted"/>
<dbReference type="EMBL" id="JZWT02000010">
    <property type="protein sequence ID" value="MFB6490544.1"/>
    <property type="molecule type" value="Genomic_DNA"/>
</dbReference>